<dbReference type="PROSITE" id="PS51935">
    <property type="entry name" value="NLPC_P60"/>
    <property type="match status" value="1"/>
</dbReference>
<dbReference type="PANTHER" id="PTHR47359:SF3">
    <property type="entry name" value="NLP_P60 DOMAIN-CONTAINING PROTEIN-RELATED"/>
    <property type="match status" value="1"/>
</dbReference>
<dbReference type="PANTHER" id="PTHR47359">
    <property type="entry name" value="PEPTIDOGLYCAN DL-ENDOPEPTIDASE CWLO"/>
    <property type="match status" value="1"/>
</dbReference>
<organism evidence="9 10">
    <name type="scientific">Nakamurella aerolata</name>
    <dbReference type="NCBI Taxonomy" id="1656892"/>
    <lineage>
        <taxon>Bacteria</taxon>
        <taxon>Bacillati</taxon>
        <taxon>Actinomycetota</taxon>
        <taxon>Actinomycetes</taxon>
        <taxon>Nakamurellales</taxon>
        <taxon>Nakamurellaceae</taxon>
        <taxon>Nakamurella</taxon>
    </lineage>
</organism>
<dbReference type="AlphaFoldDB" id="A0A849A223"/>
<evidence type="ECO:0000256" key="3">
    <source>
        <dbReference type="ARBA" id="ARBA00022801"/>
    </source>
</evidence>
<dbReference type="InterPro" id="IPR038765">
    <property type="entry name" value="Papain-like_cys_pep_sf"/>
</dbReference>
<evidence type="ECO:0000256" key="7">
    <source>
        <dbReference type="SAM" id="SignalP"/>
    </source>
</evidence>
<keyword evidence="10" id="KW-1185">Reference proteome</keyword>
<evidence type="ECO:0000256" key="2">
    <source>
        <dbReference type="ARBA" id="ARBA00022670"/>
    </source>
</evidence>
<evidence type="ECO:0000313" key="9">
    <source>
        <dbReference type="EMBL" id="NNG34659.1"/>
    </source>
</evidence>
<dbReference type="InterPro" id="IPR000064">
    <property type="entry name" value="NLP_P60_dom"/>
</dbReference>
<feature type="chain" id="PRO_5039476308" evidence="7">
    <location>
        <begin position="50"/>
        <end position="463"/>
    </location>
</feature>
<feature type="signal peptide" evidence="7">
    <location>
        <begin position="1"/>
        <end position="49"/>
    </location>
</feature>
<gene>
    <name evidence="9" type="ORF">HKD39_02760</name>
</gene>
<evidence type="ECO:0000256" key="1">
    <source>
        <dbReference type="ARBA" id="ARBA00007074"/>
    </source>
</evidence>
<keyword evidence="4" id="KW-0788">Thiol protease</keyword>
<dbReference type="GO" id="GO:0008234">
    <property type="term" value="F:cysteine-type peptidase activity"/>
    <property type="evidence" value="ECO:0007669"/>
    <property type="project" value="UniProtKB-KW"/>
</dbReference>
<dbReference type="InterPro" id="IPR051794">
    <property type="entry name" value="PG_Endopeptidase_C40"/>
</dbReference>
<keyword evidence="7" id="KW-0732">Signal</keyword>
<feature type="region of interest" description="Disordered" evidence="6">
    <location>
        <begin position="320"/>
        <end position="345"/>
    </location>
</feature>
<evidence type="ECO:0000259" key="8">
    <source>
        <dbReference type="PROSITE" id="PS51935"/>
    </source>
</evidence>
<dbReference type="GO" id="GO:0006508">
    <property type="term" value="P:proteolysis"/>
    <property type="evidence" value="ECO:0007669"/>
    <property type="project" value="UniProtKB-KW"/>
</dbReference>
<name>A0A849A223_9ACTN</name>
<keyword evidence="5" id="KW-0175">Coiled coil</keyword>
<keyword evidence="3" id="KW-0378">Hydrolase</keyword>
<evidence type="ECO:0000256" key="5">
    <source>
        <dbReference type="SAM" id="Coils"/>
    </source>
</evidence>
<feature type="region of interest" description="Disordered" evidence="6">
    <location>
        <begin position="1"/>
        <end position="22"/>
    </location>
</feature>
<feature type="compositionally biased region" description="Polar residues" evidence="6">
    <location>
        <begin position="1"/>
        <end position="15"/>
    </location>
</feature>
<dbReference type="Pfam" id="PF00877">
    <property type="entry name" value="NLPC_P60"/>
    <property type="match status" value="1"/>
</dbReference>
<feature type="domain" description="NlpC/P60" evidence="8">
    <location>
        <begin position="347"/>
        <end position="463"/>
    </location>
</feature>
<dbReference type="RefSeq" id="WP_171198258.1">
    <property type="nucleotide sequence ID" value="NZ_JABEND010000001.1"/>
</dbReference>
<reference evidence="9 10" key="1">
    <citation type="submission" date="2020-05" db="EMBL/GenBank/DDBJ databases">
        <title>Nakamurella sp. DB0629 isolated from air conditioner.</title>
        <authorList>
            <person name="Kim D.H."/>
            <person name="Kim D.-U."/>
        </authorList>
    </citation>
    <scope>NUCLEOTIDE SEQUENCE [LARGE SCALE GENOMIC DNA]</scope>
    <source>
        <strain evidence="9 10">DB0629</strain>
    </source>
</reference>
<dbReference type="Gene3D" id="3.90.1720.10">
    <property type="entry name" value="endopeptidase domain like (from Nostoc punctiforme)"/>
    <property type="match status" value="1"/>
</dbReference>
<sequence length="463" mass="47274">MAQHSTSPLSTTEQSTTKHRSLVKHPSVIKRLGLASVAAACALTLPVLASPARAVPTAGAVAAPLAPGHRANPADPDSSADAKKAWLAAEEKAGALNELVLQAQEKQKAAKSKATAAAKTAADRKAVASAAAKESAAASTEADAAQAEYRVAADDEAGYRAKAQQFAAASFRGARLGSLSALLSSNSPDQFLETASQLNVVAGETQQVLDKAAEAKTVAAAAAQRAQAAQQKAKTVAAKASTALTNAQQAKRGADDALRKAVEASATVKQRQQDLKTEAARLKGLYNSLTEQERQQALAAQQAEAEAAVAAERQSLAARGRSLAPEGAAGAEAAAAPDTPSASAPASGKAKIAVEAALSKVGVPYVWGAAGPDAFDCSGLTSWAWAQAGVTIPRTSADQATLQEVPLSELQPGDLITYYSPVSHVALYIGNGQIVNASTSSKPVMVMSMYYNKNNPTGHRVVG</sequence>
<comment type="caution">
    <text evidence="9">The sequence shown here is derived from an EMBL/GenBank/DDBJ whole genome shotgun (WGS) entry which is preliminary data.</text>
</comment>
<feature type="coiled-coil region" evidence="5">
    <location>
        <begin position="272"/>
        <end position="306"/>
    </location>
</feature>
<dbReference type="SUPFAM" id="SSF54001">
    <property type="entry name" value="Cysteine proteinases"/>
    <property type="match status" value="1"/>
</dbReference>
<dbReference type="EMBL" id="JABEND010000001">
    <property type="protein sequence ID" value="NNG34659.1"/>
    <property type="molecule type" value="Genomic_DNA"/>
</dbReference>
<proteinExistence type="inferred from homology"/>
<protein>
    <submittedName>
        <fullName evidence="9">C40 family peptidase</fullName>
    </submittedName>
</protein>
<evidence type="ECO:0000313" key="10">
    <source>
        <dbReference type="Proteomes" id="UP000562984"/>
    </source>
</evidence>
<dbReference type="Proteomes" id="UP000562984">
    <property type="component" value="Unassembled WGS sequence"/>
</dbReference>
<comment type="similarity">
    <text evidence="1">Belongs to the peptidase C40 family.</text>
</comment>
<accession>A0A849A223</accession>
<evidence type="ECO:0000256" key="6">
    <source>
        <dbReference type="SAM" id="MobiDB-lite"/>
    </source>
</evidence>
<keyword evidence="2" id="KW-0645">Protease</keyword>
<evidence type="ECO:0000256" key="4">
    <source>
        <dbReference type="ARBA" id="ARBA00022807"/>
    </source>
</evidence>